<comment type="caution">
    <text evidence="10">The sequence shown here is derived from an EMBL/GenBank/DDBJ whole genome shotgun (WGS) entry which is preliminary data.</text>
</comment>
<evidence type="ECO:0000256" key="5">
    <source>
        <dbReference type="ARBA" id="ARBA00023136"/>
    </source>
</evidence>
<feature type="domain" description="Fatty acid desaturase N-terminal" evidence="9">
    <location>
        <begin position="20"/>
        <end position="62"/>
    </location>
</feature>
<evidence type="ECO:0000259" key="8">
    <source>
        <dbReference type="Pfam" id="PF00487"/>
    </source>
</evidence>
<feature type="transmembrane region" description="Helical" evidence="7">
    <location>
        <begin position="246"/>
        <end position="270"/>
    </location>
</feature>
<dbReference type="InterPro" id="IPR021863">
    <property type="entry name" value="FAS_N"/>
</dbReference>
<dbReference type="OrthoDB" id="1461976at2759"/>
<evidence type="ECO:0008006" key="12">
    <source>
        <dbReference type="Google" id="ProtNLM"/>
    </source>
</evidence>
<comment type="similarity">
    <text evidence="3">Belongs to the fatty acid desaturase type 1 family.</text>
</comment>
<dbReference type="GO" id="GO:0006629">
    <property type="term" value="P:lipid metabolic process"/>
    <property type="evidence" value="ECO:0007669"/>
    <property type="project" value="InterPro"/>
</dbReference>
<dbReference type="GO" id="GO:0016717">
    <property type="term" value="F:oxidoreductase activity, acting on paired donors, with oxidation of a pair of donors resulting in the reduction of molecular oxygen to two molecules of water"/>
    <property type="evidence" value="ECO:0007669"/>
    <property type="project" value="InterPro"/>
</dbReference>
<dbReference type="Pfam" id="PF11960">
    <property type="entry name" value="DUF3474"/>
    <property type="match status" value="1"/>
</dbReference>
<feature type="transmembrane region" description="Helical" evidence="7">
    <location>
        <begin position="51"/>
        <end position="73"/>
    </location>
</feature>
<dbReference type="AlphaFoldDB" id="A0A5J9STJ2"/>
<feature type="non-terminal residue" evidence="10">
    <location>
        <position position="1"/>
    </location>
</feature>
<dbReference type="Pfam" id="PF00487">
    <property type="entry name" value="FA_desaturase"/>
    <property type="match status" value="1"/>
</dbReference>
<evidence type="ECO:0000313" key="11">
    <source>
        <dbReference type="Proteomes" id="UP000324897"/>
    </source>
</evidence>
<organism evidence="10 11">
    <name type="scientific">Eragrostis curvula</name>
    <name type="common">weeping love grass</name>
    <dbReference type="NCBI Taxonomy" id="38414"/>
    <lineage>
        <taxon>Eukaryota</taxon>
        <taxon>Viridiplantae</taxon>
        <taxon>Streptophyta</taxon>
        <taxon>Embryophyta</taxon>
        <taxon>Tracheophyta</taxon>
        <taxon>Spermatophyta</taxon>
        <taxon>Magnoliopsida</taxon>
        <taxon>Liliopsida</taxon>
        <taxon>Poales</taxon>
        <taxon>Poaceae</taxon>
        <taxon>PACMAD clade</taxon>
        <taxon>Chloridoideae</taxon>
        <taxon>Eragrostideae</taxon>
        <taxon>Eragrostidinae</taxon>
        <taxon>Eragrostis</taxon>
    </lineage>
</organism>
<comment type="pathway">
    <text evidence="2">Lipid metabolism.</text>
</comment>
<evidence type="ECO:0000256" key="3">
    <source>
        <dbReference type="ARBA" id="ARBA00009295"/>
    </source>
</evidence>
<keyword evidence="5 7" id="KW-0472">Membrane</keyword>
<keyword evidence="4" id="KW-0560">Oxidoreductase</keyword>
<feature type="domain" description="Fatty acid desaturase" evidence="8">
    <location>
        <begin position="82"/>
        <end position="343"/>
    </location>
</feature>
<keyword evidence="7" id="KW-1133">Transmembrane helix</keyword>
<evidence type="ECO:0000256" key="2">
    <source>
        <dbReference type="ARBA" id="ARBA00005189"/>
    </source>
</evidence>
<dbReference type="InterPro" id="IPR005804">
    <property type="entry name" value="FA_desaturase_dom"/>
</dbReference>
<dbReference type="Gramene" id="TVU02289">
    <property type="protein sequence ID" value="TVU02289"/>
    <property type="gene ID" value="EJB05_52224"/>
</dbReference>
<evidence type="ECO:0000256" key="4">
    <source>
        <dbReference type="ARBA" id="ARBA00023002"/>
    </source>
</evidence>
<keyword evidence="7" id="KW-0812">Transmembrane</keyword>
<feature type="compositionally biased region" description="Basic and acidic residues" evidence="6">
    <location>
        <begin position="1"/>
        <end position="12"/>
    </location>
</feature>
<dbReference type="Proteomes" id="UP000324897">
    <property type="component" value="Unassembled WGS sequence"/>
</dbReference>
<comment type="subcellular location">
    <subcellularLocation>
        <location evidence="1">Membrane</location>
    </subcellularLocation>
</comment>
<protein>
    <recommendedName>
        <fullName evidence="12">Fatty acid desaturase domain-containing protein</fullName>
    </recommendedName>
</protein>
<name>A0A5J9STJ2_9POAL</name>
<evidence type="ECO:0000256" key="6">
    <source>
        <dbReference type="SAM" id="MobiDB-lite"/>
    </source>
</evidence>
<evidence type="ECO:0000259" key="9">
    <source>
        <dbReference type="Pfam" id="PF11960"/>
    </source>
</evidence>
<sequence>MEKEQKRPEHLSRGAAFQRPPTDKPPFTVGQIKKAIPPHCFQRSLIKSSYYLIRDLVVAAGLLYFALVGIPALPRVLQYSVAWPIYWAAQGCVLFGVWVIAHECGHHAFSPFPLFNDTLGLVLHSCLLTPYFSWKYSHQRHHSNTSSMEQDETYVPTKKSELPLRFQYMCSNSIGRLTLIIVRLAIGWQLYLSFNASGRPYPRSASHFDPYSPIFNDRERLQILITDGGILAVSVALYKLAEAFGFWWLVRLYGVPLMIVNAWLVIVTYLHHTHPALPHYDSNEWDWLRGALSTVDRDYGILNNVFHHIGDTHVAHHLFPTIPHYHATEATKAIRPILGEYYKYDPTPLIEATWREAKECIFVEQEDSKGVFWYNKF</sequence>
<dbReference type="InterPro" id="IPR012171">
    <property type="entry name" value="Fatty_acid_desaturase"/>
</dbReference>
<evidence type="ECO:0000256" key="1">
    <source>
        <dbReference type="ARBA" id="ARBA00004370"/>
    </source>
</evidence>
<accession>A0A5J9STJ2</accession>
<dbReference type="GO" id="GO:0016020">
    <property type="term" value="C:membrane"/>
    <property type="evidence" value="ECO:0007669"/>
    <property type="project" value="UniProtKB-SubCell"/>
</dbReference>
<dbReference type="EMBL" id="RWGY01000341">
    <property type="protein sequence ID" value="TVU02289.1"/>
    <property type="molecule type" value="Genomic_DNA"/>
</dbReference>
<reference evidence="10 11" key="1">
    <citation type="journal article" date="2019" name="Sci. Rep.">
        <title>A high-quality genome of Eragrostis curvula grass provides insights into Poaceae evolution and supports new strategies to enhance forage quality.</title>
        <authorList>
            <person name="Carballo J."/>
            <person name="Santos B.A.C.M."/>
            <person name="Zappacosta D."/>
            <person name="Garbus I."/>
            <person name="Selva J.P."/>
            <person name="Gallo C.A."/>
            <person name="Diaz A."/>
            <person name="Albertini E."/>
            <person name="Caccamo M."/>
            <person name="Echenique V."/>
        </authorList>
    </citation>
    <scope>NUCLEOTIDE SEQUENCE [LARGE SCALE GENOMIC DNA]</scope>
    <source>
        <strain evidence="11">cv. Victoria</strain>
        <tissue evidence="10">Leaf</tissue>
    </source>
</reference>
<feature type="region of interest" description="Disordered" evidence="6">
    <location>
        <begin position="1"/>
        <end position="24"/>
    </location>
</feature>
<dbReference type="CDD" id="cd03507">
    <property type="entry name" value="Delta12-FADS-like"/>
    <property type="match status" value="1"/>
</dbReference>
<feature type="transmembrane region" description="Helical" evidence="7">
    <location>
        <begin position="85"/>
        <end position="102"/>
    </location>
</feature>
<dbReference type="PANTHER" id="PTHR32100">
    <property type="entry name" value="OMEGA-6 FATTY ACID DESATURASE, CHLOROPLASTIC"/>
    <property type="match status" value="1"/>
</dbReference>
<feature type="transmembrane region" description="Helical" evidence="7">
    <location>
        <begin position="174"/>
        <end position="194"/>
    </location>
</feature>
<keyword evidence="11" id="KW-1185">Reference proteome</keyword>
<evidence type="ECO:0000313" key="10">
    <source>
        <dbReference type="EMBL" id="TVU02289.1"/>
    </source>
</evidence>
<gene>
    <name evidence="10" type="ORF">EJB05_52224</name>
</gene>
<evidence type="ECO:0000256" key="7">
    <source>
        <dbReference type="SAM" id="Phobius"/>
    </source>
</evidence>
<proteinExistence type="inferred from homology"/>